<evidence type="ECO:0000256" key="9">
    <source>
        <dbReference type="ARBA" id="ARBA00048233"/>
    </source>
</evidence>
<evidence type="ECO:0000256" key="3">
    <source>
        <dbReference type="ARBA" id="ARBA00011906"/>
    </source>
</evidence>
<dbReference type="InterPro" id="IPR008922">
    <property type="entry name" value="Di-copper_centre_dom_sf"/>
</dbReference>
<evidence type="ECO:0000259" key="12">
    <source>
        <dbReference type="PROSITE" id="PS00498"/>
    </source>
</evidence>
<keyword evidence="8" id="KW-0470">Melanin biosynthesis</keyword>
<dbReference type="Pfam" id="PF18132">
    <property type="entry name" value="Tyrosinase_C"/>
    <property type="match status" value="1"/>
</dbReference>
<dbReference type="InterPro" id="IPR050316">
    <property type="entry name" value="Tyrosinase/Hemocyanin"/>
</dbReference>
<dbReference type="OrthoDB" id="6132182at2759"/>
<dbReference type="Gene3D" id="1.10.1280.10">
    <property type="entry name" value="Di-copper center containing domain from catechol oxidase"/>
    <property type="match status" value="1"/>
</dbReference>
<dbReference type="SUPFAM" id="SSF48056">
    <property type="entry name" value="Di-copper centre-containing domain"/>
    <property type="match status" value="1"/>
</dbReference>
<sequence>MKLKTTFTASLLASSALASTLRSFHERQASGSFYPITGPTGGVHPRLEIRQLQKTGEMWNLFLLAMAEFEAMDQNEIDSYYQIAGIHGMPWYDWDGVKMNPGIEKPVKRGYCPHSNLLFGIWHRPYVLLFEQKLQAIAINIANRFSGDSKPKYQEAASKLRLPYWDWAQKVEADEPVFPTAFSTERVEVTQPDNNKVVIDNPLFDFDFHPLDNKQINGTGCGYPLAGGPLDNHFKMCNEAQRTVRKAQTAARNVSNHVALEAAFKNLYKPLRYNLFKVLSRWQPFDSFANNGNCGDPLSFDSLEAVHDSIHVEMAPAHMVPVAVSAFDPVFWMHHANVDRYLAIWQAIYPDTYVEQCNAGSETWTIKLNDSLAANSPLTPFHMNTAGDFWTAAKARDIRQMGYTYPELASNPSNATLVTEVIRLYSEGSNGGARRAKREDVPEASQVYLAQAELPSGGSPYSIYVFLGEVTDNAVTWSGLDSFVGLASTLGTHGTNPLRSTIDLTHAVGEKIAKGDIKEDGALDYLKQHLKWRLVFAEEEIPRDKIPGAKVSLVTTTVEKASSESEFDRWLGDFTAHGAVDS</sequence>
<name>A0A6A6J781_WESOR</name>
<dbReference type="PANTHER" id="PTHR11474">
    <property type="entry name" value="TYROSINASE FAMILY MEMBER"/>
    <property type="match status" value="1"/>
</dbReference>
<evidence type="ECO:0000256" key="6">
    <source>
        <dbReference type="ARBA" id="ARBA00023008"/>
    </source>
</evidence>
<comment type="catalytic activity">
    <reaction evidence="9">
        <text>2 L-dopa + O2 = 2 L-dopaquinone + 2 H2O</text>
        <dbReference type="Rhea" id="RHEA:34287"/>
        <dbReference type="ChEBI" id="CHEBI:15377"/>
        <dbReference type="ChEBI" id="CHEBI:15379"/>
        <dbReference type="ChEBI" id="CHEBI:57504"/>
        <dbReference type="ChEBI" id="CHEBI:57924"/>
        <dbReference type="EC" id="1.14.18.1"/>
    </reaction>
</comment>
<evidence type="ECO:0000256" key="10">
    <source>
        <dbReference type="ARBA" id="ARBA00048881"/>
    </source>
</evidence>
<keyword evidence="6" id="KW-0186">Copper</keyword>
<keyword evidence="5" id="KW-0560">Oxidoreductase</keyword>
<dbReference type="GO" id="GO:0042438">
    <property type="term" value="P:melanin biosynthetic process"/>
    <property type="evidence" value="ECO:0007669"/>
    <property type="project" value="UniProtKB-KW"/>
</dbReference>
<dbReference type="InterPro" id="IPR002227">
    <property type="entry name" value="Tyrosinase_Cu-bd"/>
</dbReference>
<dbReference type="InterPro" id="IPR041640">
    <property type="entry name" value="Tyrosinase_C"/>
</dbReference>
<evidence type="ECO:0000256" key="4">
    <source>
        <dbReference type="ARBA" id="ARBA00022723"/>
    </source>
</evidence>
<reference evidence="13" key="1">
    <citation type="journal article" date="2020" name="Stud. Mycol.">
        <title>101 Dothideomycetes genomes: a test case for predicting lifestyles and emergence of pathogens.</title>
        <authorList>
            <person name="Haridas S."/>
            <person name="Albert R."/>
            <person name="Binder M."/>
            <person name="Bloem J."/>
            <person name="Labutti K."/>
            <person name="Salamov A."/>
            <person name="Andreopoulos B."/>
            <person name="Baker S."/>
            <person name="Barry K."/>
            <person name="Bills G."/>
            <person name="Bluhm B."/>
            <person name="Cannon C."/>
            <person name="Castanera R."/>
            <person name="Culley D."/>
            <person name="Daum C."/>
            <person name="Ezra D."/>
            <person name="Gonzalez J."/>
            <person name="Henrissat B."/>
            <person name="Kuo A."/>
            <person name="Liang C."/>
            <person name="Lipzen A."/>
            <person name="Lutzoni F."/>
            <person name="Magnuson J."/>
            <person name="Mondo S."/>
            <person name="Nolan M."/>
            <person name="Ohm R."/>
            <person name="Pangilinan J."/>
            <person name="Park H.-J."/>
            <person name="Ramirez L."/>
            <person name="Alfaro M."/>
            <person name="Sun H."/>
            <person name="Tritt A."/>
            <person name="Yoshinaga Y."/>
            <person name="Zwiers L.-H."/>
            <person name="Turgeon B."/>
            <person name="Goodwin S."/>
            <person name="Spatafora J."/>
            <person name="Crous P."/>
            <person name="Grigoriev I."/>
        </authorList>
    </citation>
    <scope>NUCLEOTIDE SEQUENCE</scope>
    <source>
        <strain evidence="13">CBS 379.55</strain>
    </source>
</reference>
<feature type="chain" id="PRO_5025625404" description="tyrosinase" evidence="11">
    <location>
        <begin position="19"/>
        <end position="582"/>
    </location>
</feature>
<keyword evidence="4" id="KW-0479">Metal-binding</keyword>
<evidence type="ECO:0000313" key="14">
    <source>
        <dbReference type="Proteomes" id="UP000800097"/>
    </source>
</evidence>
<feature type="domain" description="Tyrosinase copper-binding" evidence="12">
    <location>
        <begin position="328"/>
        <end position="339"/>
    </location>
</feature>
<evidence type="ECO:0000256" key="2">
    <source>
        <dbReference type="ARBA" id="ARBA00009928"/>
    </source>
</evidence>
<dbReference type="GO" id="GO:0004503">
    <property type="term" value="F:tyrosinase activity"/>
    <property type="evidence" value="ECO:0007669"/>
    <property type="project" value="UniProtKB-EC"/>
</dbReference>
<evidence type="ECO:0000256" key="8">
    <source>
        <dbReference type="ARBA" id="ARBA00023101"/>
    </source>
</evidence>
<dbReference type="PROSITE" id="PS00498">
    <property type="entry name" value="TYROSINASE_2"/>
    <property type="match status" value="1"/>
</dbReference>
<keyword evidence="11" id="KW-0732">Signal</keyword>
<dbReference type="GeneID" id="54554962"/>
<organism evidence="13 14">
    <name type="scientific">Westerdykella ornata</name>
    <dbReference type="NCBI Taxonomy" id="318751"/>
    <lineage>
        <taxon>Eukaryota</taxon>
        <taxon>Fungi</taxon>
        <taxon>Dikarya</taxon>
        <taxon>Ascomycota</taxon>
        <taxon>Pezizomycotina</taxon>
        <taxon>Dothideomycetes</taxon>
        <taxon>Pleosporomycetidae</taxon>
        <taxon>Pleosporales</taxon>
        <taxon>Sporormiaceae</taxon>
        <taxon>Westerdykella</taxon>
    </lineage>
</organism>
<dbReference type="Proteomes" id="UP000800097">
    <property type="component" value="Unassembled WGS sequence"/>
</dbReference>
<dbReference type="AlphaFoldDB" id="A0A6A6J781"/>
<evidence type="ECO:0000313" key="13">
    <source>
        <dbReference type="EMBL" id="KAF2272084.1"/>
    </source>
</evidence>
<protein>
    <recommendedName>
        <fullName evidence="3">tyrosinase</fullName>
        <ecNumber evidence="3">1.14.18.1</ecNumber>
    </recommendedName>
</protein>
<dbReference type="Pfam" id="PF00264">
    <property type="entry name" value="Tyrosinase"/>
    <property type="match status" value="1"/>
</dbReference>
<keyword evidence="7" id="KW-0503">Monooxygenase</keyword>
<evidence type="ECO:0000256" key="11">
    <source>
        <dbReference type="SAM" id="SignalP"/>
    </source>
</evidence>
<evidence type="ECO:0000256" key="7">
    <source>
        <dbReference type="ARBA" id="ARBA00023033"/>
    </source>
</evidence>
<dbReference type="PRINTS" id="PR00092">
    <property type="entry name" value="TYROSINASE"/>
</dbReference>
<accession>A0A6A6J781</accession>
<feature type="signal peptide" evidence="11">
    <location>
        <begin position="1"/>
        <end position="18"/>
    </location>
</feature>
<dbReference type="EMBL" id="ML986527">
    <property type="protein sequence ID" value="KAF2272084.1"/>
    <property type="molecule type" value="Genomic_DNA"/>
</dbReference>
<dbReference type="PANTHER" id="PTHR11474:SF76">
    <property type="entry name" value="SHKT DOMAIN-CONTAINING PROTEIN"/>
    <property type="match status" value="1"/>
</dbReference>
<dbReference type="RefSeq" id="XP_033649623.1">
    <property type="nucleotide sequence ID" value="XM_033801787.1"/>
</dbReference>
<dbReference type="GO" id="GO:0046872">
    <property type="term" value="F:metal ion binding"/>
    <property type="evidence" value="ECO:0007669"/>
    <property type="project" value="UniProtKB-KW"/>
</dbReference>
<proteinExistence type="inferred from homology"/>
<gene>
    <name evidence="13" type="ORF">EI97DRAFT_470699</name>
</gene>
<dbReference type="EC" id="1.14.18.1" evidence="3"/>
<comment type="catalytic activity">
    <reaction evidence="10">
        <text>L-tyrosine + O2 = L-dopaquinone + H2O</text>
        <dbReference type="Rhea" id="RHEA:18117"/>
        <dbReference type="ChEBI" id="CHEBI:15377"/>
        <dbReference type="ChEBI" id="CHEBI:15379"/>
        <dbReference type="ChEBI" id="CHEBI:57924"/>
        <dbReference type="ChEBI" id="CHEBI:58315"/>
        <dbReference type="EC" id="1.14.18.1"/>
    </reaction>
</comment>
<comment type="similarity">
    <text evidence="2">Belongs to the tyrosinase family.</text>
</comment>
<evidence type="ECO:0000256" key="1">
    <source>
        <dbReference type="ARBA" id="ARBA00001973"/>
    </source>
</evidence>
<evidence type="ECO:0000256" key="5">
    <source>
        <dbReference type="ARBA" id="ARBA00023002"/>
    </source>
</evidence>
<keyword evidence="14" id="KW-1185">Reference proteome</keyword>
<comment type="cofactor">
    <cofactor evidence="1">
        <name>Cu(2+)</name>
        <dbReference type="ChEBI" id="CHEBI:29036"/>
    </cofactor>
</comment>